<proteinExistence type="predicted"/>
<keyword evidence="3" id="KW-1185">Reference proteome</keyword>
<evidence type="ECO:0000256" key="1">
    <source>
        <dbReference type="SAM" id="MobiDB-lite"/>
    </source>
</evidence>
<sequence length="97" mass="9418">MQITHDRENDTAYVSLAARVPDGAAVRQVTVAGPGGGTELTLDFDGAGRLLGIEVLGARAGLTAEVLGPAGSDGRGSTGPDGRGSTGPDGRGAAGSS</sequence>
<organism evidence="2 3">
    <name type="scientific">Streptomyces gobitricini</name>
    <dbReference type="NCBI Taxonomy" id="68211"/>
    <lineage>
        <taxon>Bacteria</taxon>
        <taxon>Bacillati</taxon>
        <taxon>Actinomycetota</taxon>
        <taxon>Actinomycetes</taxon>
        <taxon>Kitasatosporales</taxon>
        <taxon>Streptomycetaceae</taxon>
        <taxon>Streptomyces</taxon>
    </lineage>
</organism>
<dbReference type="EMBL" id="BAAASR010000038">
    <property type="protein sequence ID" value="GAA2514402.1"/>
    <property type="molecule type" value="Genomic_DNA"/>
</dbReference>
<dbReference type="InterPro" id="IPR019270">
    <property type="entry name" value="DUF2283"/>
</dbReference>
<reference evidence="2 3" key="1">
    <citation type="journal article" date="2019" name="Int. J. Syst. Evol. Microbiol.">
        <title>The Global Catalogue of Microorganisms (GCM) 10K type strain sequencing project: providing services to taxonomists for standard genome sequencing and annotation.</title>
        <authorList>
            <consortium name="The Broad Institute Genomics Platform"/>
            <consortium name="The Broad Institute Genome Sequencing Center for Infectious Disease"/>
            <person name="Wu L."/>
            <person name="Ma J."/>
        </authorList>
    </citation>
    <scope>NUCLEOTIDE SEQUENCE [LARGE SCALE GENOMIC DNA]</scope>
    <source>
        <strain evidence="2 3">JCM 5062</strain>
    </source>
</reference>
<evidence type="ECO:0000313" key="3">
    <source>
        <dbReference type="Proteomes" id="UP001499942"/>
    </source>
</evidence>
<feature type="region of interest" description="Disordered" evidence="1">
    <location>
        <begin position="66"/>
        <end position="97"/>
    </location>
</feature>
<gene>
    <name evidence="2" type="ORF">GCM10010393_54470</name>
</gene>
<dbReference type="RefSeq" id="WP_344366078.1">
    <property type="nucleotide sequence ID" value="NZ_BAAASR010000038.1"/>
</dbReference>
<dbReference type="Pfam" id="PF10049">
    <property type="entry name" value="DUF2283"/>
    <property type="match status" value="1"/>
</dbReference>
<evidence type="ECO:0000313" key="2">
    <source>
        <dbReference type="EMBL" id="GAA2514402.1"/>
    </source>
</evidence>
<evidence type="ECO:0008006" key="4">
    <source>
        <dbReference type="Google" id="ProtNLM"/>
    </source>
</evidence>
<protein>
    <recommendedName>
        <fullName evidence="4">DUF2283 domain-containing protein</fullName>
    </recommendedName>
</protein>
<comment type="caution">
    <text evidence="2">The sequence shown here is derived from an EMBL/GenBank/DDBJ whole genome shotgun (WGS) entry which is preliminary data.</text>
</comment>
<feature type="compositionally biased region" description="Gly residues" evidence="1">
    <location>
        <begin position="71"/>
        <end position="97"/>
    </location>
</feature>
<dbReference type="Proteomes" id="UP001499942">
    <property type="component" value="Unassembled WGS sequence"/>
</dbReference>
<accession>A0ABN3N5L5</accession>
<name>A0ABN3N5L5_9ACTN</name>